<dbReference type="InterPro" id="IPR037401">
    <property type="entry name" value="SnoaL-like"/>
</dbReference>
<protein>
    <submittedName>
        <fullName evidence="2">Nuclear transport factor 2 family protein</fullName>
    </submittedName>
</protein>
<accession>A0A7X3MDJ3</accession>
<evidence type="ECO:0000259" key="1">
    <source>
        <dbReference type="Pfam" id="PF13577"/>
    </source>
</evidence>
<dbReference type="InterPro" id="IPR032710">
    <property type="entry name" value="NTF2-like_dom_sf"/>
</dbReference>
<dbReference type="Pfam" id="PF13577">
    <property type="entry name" value="SnoaL_4"/>
    <property type="match status" value="1"/>
</dbReference>
<organism evidence="2 3">
    <name type="scientific">Sporofaciens musculi</name>
    <dbReference type="NCBI Taxonomy" id="2681861"/>
    <lineage>
        <taxon>Bacteria</taxon>
        <taxon>Bacillati</taxon>
        <taxon>Bacillota</taxon>
        <taxon>Clostridia</taxon>
        <taxon>Lachnospirales</taxon>
        <taxon>Lachnospiraceae</taxon>
        <taxon>Sporofaciens</taxon>
    </lineage>
</organism>
<sequence>MTDLEILVEKDKIRDQIYTYCRALDRIDFELGYTIFAEDSEVDYGPTYKGTGRGFIDMMLKMHTKQMLSTHHMMTNILIKLNEDGTKAVSETYMYAACKYRNKAKKPTFTVEARCRDIDKWEKRDGKWVIVKRIVAGDNSFILNNPSYTDDYNNGRGKLKENDPSYIMFSEIE</sequence>
<dbReference type="SUPFAM" id="SSF54427">
    <property type="entry name" value="NTF2-like"/>
    <property type="match status" value="1"/>
</dbReference>
<comment type="caution">
    <text evidence="2">The sequence shown here is derived from an EMBL/GenBank/DDBJ whole genome shotgun (WGS) entry which is preliminary data.</text>
</comment>
<dbReference type="RefSeq" id="WP_159749734.1">
    <property type="nucleotide sequence ID" value="NZ_CATIFW010000010.1"/>
</dbReference>
<dbReference type="AlphaFoldDB" id="A0A7X3MDJ3"/>
<reference evidence="2 3" key="1">
    <citation type="submission" date="2019-12" db="EMBL/GenBank/DDBJ databases">
        <title>Sporaefaciens musculi gen. nov., sp. nov., a novel bacterium isolated from the caecum of an obese mouse.</title>
        <authorList>
            <person name="Rasmussen T.S."/>
            <person name="Streidl T."/>
            <person name="Hitch T.C.A."/>
            <person name="Wortmann E."/>
            <person name="Deptula P."/>
            <person name="Hansen M."/>
            <person name="Nielsen D.S."/>
            <person name="Clavel T."/>
            <person name="Vogensen F.K."/>
        </authorList>
    </citation>
    <scope>NUCLEOTIDE SEQUENCE [LARGE SCALE GENOMIC DNA]</scope>
    <source>
        <strain evidence="2 3">WCA-9-b2</strain>
    </source>
</reference>
<proteinExistence type="predicted"/>
<evidence type="ECO:0000313" key="2">
    <source>
        <dbReference type="EMBL" id="MXP74433.1"/>
    </source>
</evidence>
<feature type="domain" description="SnoaL-like" evidence="1">
    <location>
        <begin position="9"/>
        <end position="133"/>
    </location>
</feature>
<name>A0A7X3MDJ3_9FIRM</name>
<dbReference type="Gene3D" id="3.10.450.50">
    <property type="match status" value="1"/>
</dbReference>
<evidence type="ECO:0000313" key="3">
    <source>
        <dbReference type="Proteomes" id="UP000460412"/>
    </source>
</evidence>
<gene>
    <name evidence="2" type="ORF">GN277_03045</name>
</gene>
<keyword evidence="3" id="KW-1185">Reference proteome</keyword>
<dbReference type="Proteomes" id="UP000460412">
    <property type="component" value="Unassembled WGS sequence"/>
</dbReference>
<dbReference type="EMBL" id="WUQX01000001">
    <property type="protein sequence ID" value="MXP74433.1"/>
    <property type="molecule type" value="Genomic_DNA"/>
</dbReference>